<dbReference type="PANTHER" id="PTHR12770:SF31">
    <property type="entry name" value="RUS FAMILY MEMBER 1"/>
    <property type="match status" value="1"/>
</dbReference>
<dbReference type="InterPro" id="IPR054549">
    <property type="entry name" value="UVB_sens_RUS_dom"/>
</dbReference>
<comment type="subcellular location">
    <subcellularLocation>
        <location evidence="1">Membrane</location>
    </subcellularLocation>
</comment>
<evidence type="ECO:0000256" key="1">
    <source>
        <dbReference type="ARBA" id="ARBA00004370"/>
    </source>
</evidence>
<gene>
    <name evidence="8" type="ORF">A306_03418</name>
</gene>
<keyword evidence="5" id="KW-0472">Membrane</keyword>
<evidence type="ECO:0000256" key="2">
    <source>
        <dbReference type="ARBA" id="ARBA00007558"/>
    </source>
</evidence>
<dbReference type="EMBL" id="KB376865">
    <property type="protein sequence ID" value="EMC87826.1"/>
    <property type="molecule type" value="Genomic_DNA"/>
</dbReference>
<comment type="similarity">
    <text evidence="2">Belongs to the RUS1 family.</text>
</comment>
<reference evidence="8" key="1">
    <citation type="journal article" date="2013" name="Science">
        <title>Genomic diversity and evolution of the head crest in the rock pigeon.</title>
        <authorList>
            <person name="Shapiro M.D."/>
            <person name="Kronenberg Z."/>
            <person name="Li C."/>
            <person name="Domyan E.T."/>
            <person name="Pan H."/>
            <person name="Campbell M."/>
            <person name="Tan H."/>
            <person name="Huff C.D."/>
            <person name="Hu H."/>
            <person name="Vickrey A.I."/>
            <person name="Nielsen S.C."/>
            <person name="Stringham S.A."/>
            <person name="Hu H."/>
            <person name="Willerslev E."/>
            <person name="Gilbert M.T."/>
            <person name="Yandell M."/>
            <person name="Zhang G."/>
            <person name="Wang J."/>
        </authorList>
    </citation>
    <scope>NUCLEOTIDE SEQUENCE [LARGE SCALE GENOMIC DNA]</scope>
    <source>
        <tissue evidence="8">Blood</tissue>
    </source>
</reference>
<proteinExistence type="inferred from homology"/>
<name>R7VTD4_COLLI</name>
<dbReference type="Pfam" id="PF04884">
    <property type="entry name" value="UVB_sens_prot"/>
    <property type="match status" value="1"/>
</dbReference>
<dbReference type="GO" id="GO:0016020">
    <property type="term" value="C:membrane"/>
    <property type="evidence" value="ECO:0007669"/>
    <property type="project" value="UniProtKB-SubCell"/>
</dbReference>
<evidence type="ECO:0000256" key="5">
    <source>
        <dbReference type="ARBA" id="ARBA00023136"/>
    </source>
</evidence>
<dbReference type="InterPro" id="IPR006968">
    <property type="entry name" value="RUS_fam"/>
</dbReference>
<feature type="domain" description="Protein root UVB sensitive/RUS" evidence="7">
    <location>
        <begin position="14"/>
        <end position="84"/>
    </location>
</feature>
<dbReference type="AlphaFoldDB" id="R7VTD4"/>
<accession>R7VTD4</accession>
<organism evidence="8">
    <name type="scientific">Columba livia</name>
    <name type="common">Rock dove</name>
    <dbReference type="NCBI Taxonomy" id="8932"/>
    <lineage>
        <taxon>Eukaryota</taxon>
        <taxon>Metazoa</taxon>
        <taxon>Chordata</taxon>
        <taxon>Craniata</taxon>
        <taxon>Vertebrata</taxon>
        <taxon>Euteleostomi</taxon>
        <taxon>Archelosauria</taxon>
        <taxon>Archosauria</taxon>
        <taxon>Dinosauria</taxon>
        <taxon>Saurischia</taxon>
        <taxon>Theropoda</taxon>
        <taxon>Coelurosauria</taxon>
        <taxon>Aves</taxon>
        <taxon>Neognathae</taxon>
        <taxon>Neoaves</taxon>
        <taxon>Columbimorphae</taxon>
        <taxon>Columbiformes</taxon>
        <taxon>Columbidae</taxon>
        <taxon>Columba</taxon>
    </lineage>
</organism>
<feature type="compositionally biased region" description="Polar residues" evidence="6">
    <location>
        <begin position="102"/>
        <end position="111"/>
    </location>
</feature>
<dbReference type="PANTHER" id="PTHR12770">
    <property type="entry name" value="RUS1 FAMILY PROTEIN C16ORF58"/>
    <property type="match status" value="1"/>
</dbReference>
<feature type="region of interest" description="Disordered" evidence="6">
    <location>
        <begin position="83"/>
        <end position="111"/>
    </location>
</feature>
<evidence type="ECO:0000256" key="6">
    <source>
        <dbReference type="SAM" id="MobiDB-lite"/>
    </source>
</evidence>
<evidence type="ECO:0000259" key="7">
    <source>
        <dbReference type="Pfam" id="PF04884"/>
    </source>
</evidence>
<protein>
    <submittedName>
        <fullName evidence="8">UPF0420 protein</fullName>
    </submittedName>
</protein>
<evidence type="ECO:0000313" key="8">
    <source>
        <dbReference type="EMBL" id="EMC87826.1"/>
    </source>
</evidence>
<evidence type="ECO:0000256" key="3">
    <source>
        <dbReference type="ARBA" id="ARBA00022692"/>
    </source>
</evidence>
<keyword evidence="4" id="KW-1133">Transmembrane helix</keyword>
<evidence type="ECO:0000256" key="4">
    <source>
        <dbReference type="ARBA" id="ARBA00022989"/>
    </source>
</evidence>
<sequence length="111" mass="11992">MGGYWFVLVYTGSNWFVLVQRVLLPQGFPESVSSDYLGYQLWDALQALCSSLAGAVAARSVLQAVGVGDTNASVTGAALGWLLRGEPKTTPNHPKNGPNRPKMTQNRQKRG</sequence>
<keyword evidence="3" id="KW-0812">Transmembrane</keyword>